<evidence type="ECO:0000256" key="1">
    <source>
        <dbReference type="ARBA" id="ARBA00008416"/>
    </source>
</evidence>
<dbReference type="InterPro" id="IPR011051">
    <property type="entry name" value="RmlC_Cupin_sf"/>
</dbReference>
<feature type="non-terminal residue" evidence="4">
    <location>
        <position position="1"/>
    </location>
</feature>
<evidence type="ECO:0000313" key="5">
    <source>
        <dbReference type="Proteomes" id="UP000237347"/>
    </source>
</evidence>
<dbReference type="Pfam" id="PF02678">
    <property type="entry name" value="Pirin"/>
    <property type="match status" value="1"/>
</dbReference>
<evidence type="ECO:0000259" key="3">
    <source>
        <dbReference type="Pfam" id="PF02678"/>
    </source>
</evidence>
<keyword evidence="5" id="KW-1185">Reference proteome</keyword>
<dbReference type="PANTHER" id="PTHR13903">
    <property type="entry name" value="PIRIN-RELATED"/>
    <property type="match status" value="1"/>
</dbReference>
<organism evidence="4 5">
    <name type="scientific">Quercus suber</name>
    <name type="common">Cork oak</name>
    <dbReference type="NCBI Taxonomy" id="58331"/>
    <lineage>
        <taxon>Eukaryota</taxon>
        <taxon>Viridiplantae</taxon>
        <taxon>Streptophyta</taxon>
        <taxon>Embryophyta</taxon>
        <taxon>Tracheophyta</taxon>
        <taxon>Spermatophyta</taxon>
        <taxon>Magnoliopsida</taxon>
        <taxon>eudicotyledons</taxon>
        <taxon>Gunneridae</taxon>
        <taxon>Pentapetalae</taxon>
        <taxon>rosids</taxon>
        <taxon>fabids</taxon>
        <taxon>Fagales</taxon>
        <taxon>Fagaceae</taxon>
        <taxon>Quercus</taxon>
    </lineage>
</organism>
<comment type="similarity">
    <text evidence="1 2">Belongs to the pirin family.</text>
</comment>
<gene>
    <name evidence="4" type="primary">PRN2_1</name>
    <name evidence="4" type="ORF">CFP56_041766</name>
</gene>
<name>A0AAW0IUH2_QUESU</name>
<proteinExistence type="inferred from homology"/>
<comment type="caution">
    <text evidence="4">The sequence shown here is derived from an EMBL/GenBank/DDBJ whole genome shotgun (WGS) entry which is preliminary data.</text>
</comment>
<dbReference type="Proteomes" id="UP000237347">
    <property type="component" value="Unassembled WGS sequence"/>
</dbReference>
<sequence>GGITHQDCAGHKGTIGPGDVQWMTIGRGIIHS</sequence>
<dbReference type="Gene3D" id="2.60.120.10">
    <property type="entry name" value="Jelly Rolls"/>
    <property type="match status" value="1"/>
</dbReference>
<dbReference type="InterPro" id="IPR003829">
    <property type="entry name" value="Pirin_N_dom"/>
</dbReference>
<accession>A0AAW0IUH2</accession>
<protein>
    <submittedName>
        <fullName evidence="4">Pirin-like protein 2</fullName>
    </submittedName>
</protein>
<dbReference type="EMBL" id="PKMF04000841">
    <property type="protein sequence ID" value="KAK7818138.1"/>
    <property type="molecule type" value="Genomic_DNA"/>
</dbReference>
<dbReference type="InterPro" id="IPR012093">
    <property type="entry name" value="Pirin"/>
</dbReference>
<dbReference type="SUPFAM" id="SSF51182">
    <property type="entry name" value="RmlC-like cupins"/>
    <property type="match status" value="1"/>
</dbReference>
<dbReference type="PANTHER" id="PTHR13903:SF8">
    <property type="entry name" value="PIRIN"/>
    <property type="match status" value="1"/>
</dbReference>
<dbReference type="AlphaFoldDB" id="A0AAW0IUH2"/>
<dbReference type="InterPro" id="IPR014710">
    <property type="entry name" value="RmlC-like_jellyroll"/>
</dbReference>
<evidence type="ECO:0000313" key="4">
    <source>
        <dbReference type="EMBL" id="KAK7818138.1"/>
    </source>
</evidence>
<evidence type="ECO:0000256" key="2">
    <source>
        <dbReference type="RuleBase" id="RU003457"/>
    </source>
</evidence>
<feature type="domain" description="Pirin N-terminal" evidence="3">
    <location>
        <begin position="1"/>
        <end position="32"/>
    </location>
</feature>
<reference evidence="4 5" key="1">
    <citation type="journal article" date="2018" name="Sci. Data">
        <title>The draft genome sequence of cork oak.</title>
        <authorList>
            <person name="Ramos A.M."/>
            <person name="Usie A."/>
            <person name="Barbosa P."/>
            <person name="Barros P.M."/>
            <person name="Capote T."/>
            <person name="Chaves I."/>
            <person name="Simoes F."/>
            <person name="Abreu I."/>
            <person name="Carrasquinho I."/>
            <person name="Faro C."/>
            <person name="Guimaraes J.B."/>
            <person name="Mendonca D."/>
            <person name="Nobrega F."/>
            <person name="Rodrigues L."/>
            <person name="Saibo N.J.M."/>
            <person name="Varela M.C."/>
            <person name="Egas C."/>
            <person name="Matos J."/>
            <person name="Miguel C.M."/>
            <person name="Oliveira M.M."/>
            <person name="Ricardo C.P."/>
            <person name="Goncalves S."/>
        </authorList>
    </citation>
    <scope>NUCLEOTIDE SEQUENCE [LARGE SCALE GENOMIC DNA]</scope>
    <source>
        <strain evidence="5">cv. HL8</strain>
    </source>
</reference>